<organism evidence="4 5">
    <name type="scientific">Phytohabitans suffuscus</name>
    <dbReference type="NCBI Taxonomy" id="624315"/>
    <lineage>
        <taxon>Bacteria</taxon>
        <taxon>Bacillati</taxon>
        <taxon>Actinomycetota</taxon>
        <taxon>Actinomycetes</taxon>
        <taxon>Micromonosporales</taxon>
        <taxon>Micromonosporaceae</taxon>
    </lineage>
</organism>
<sequence>MPPLARHRAAATAVAALFAAMPLLVTAAAQAAPARDPLPAESGKEVVFSGDRGLLGVSCAANPSTSSVTIPAETTLRVVNRTGYRAKLLLNGASQGEIADGAVAPVVFYRGPVTLGLKPSCMISDESAVRVEVVPAPRATTPGAEPRTSAPQRPAGGEGRDQREEEPETEPTAAPASSPAAAETPEPATVGEDGGDPGEALATVDETSGTGDEGVAAEALASVQPVRKTGPTGLLALIATVCVVGVSAGAIRAIIAQRATRTSVA</sequence>
<dbReference type="EMBL" id="AP022871">
    <property type="protein sequence ID" value="BCB85959.1"/>
    <property type="molecule type" value="Genomic_DNA"/>
</dbReference>
<dbReference type="AlphaFoldDB" id="A0A6F8YIW4"/>
<evidence type="ECO:0000256" key="2">
    <source>
        <dbReference type="SAM" id="Phobius"/>
    </source>
</evidence>
<evidence type="ECO:0000313" key="5">
    <source>
        <dbReference type="Proteomes" id="UP000503011"/>
    </source>
</evidence>
<proteinExistence type="predicted"/>
<feature type="compositionally biased region" description="Low complexity" evidence="1">
    <location>
        <begin position="170"/>
        <end position="189"/>
    </location>
</feature>
<feature type="transmembrane region" description="Helical" evidence="2">
    <location>
        <begin position="234"/>
        <end position="255"/>
    </location>
</feature>
<evidence type="ECO:0000256" key="1">
    <source>
        <dbReference type="SAM" id="MobiDB-lite"/>
    </source>
</evidence>
<keyword evidence="3" id="KW-0732">Signal</keyword>
<dbReference type="RefSeq" id="WP_173157795.1">
    <property type="nucleotide sequence ID" value="NZ_AP022871.1"/>
</dbReference>
<keyword evidence="2" id="KW-0472">Membrane</keyword>
<evidence type="ECO:0000256" key="3">
    <source>
        <dbReference type="SAM" id="SignalP"/>
    </source>
</evidence>
<protein>
    <submittedName>
        <fullName evidence="4">Uncharacterized protein</fullName>
    </submittedName>
</protein>
<reference evidence="4 5" key="1">
    <citation type="submission" date="2020-03" db="EMBL/GenBank/DDBJ databases">
        <title>Whole genome shotgun sequence of Phytohabitans suffuscus NBRC 105367.</title>
        <authorList>
            <person name="Komaki H."/>
            <person name="Tamura T."/>
        </authorList>
    </citation>
    <scope>NUCLEOTIDE SEQUENCE [LARGE SCALE GENOMIC DNA]</scope>
    <source>
        <strain evidence="4 5">NBRC 105367</strain>
    </source>
</reference>
<name>A0A6F8YIW4_9ACTN</name>
<dbReference type="Proteomes" id="UP000503011">
    <property type="component" value="Chromosome"/>
</dbReference>
<accession>A0A6F8YIW4</accession>
<keyword evidence="2" id="KW-0812">Transmembrane</keyword>
<evidence type="ECO:0000313" key="4">
    <source>
        <dbReference type="EMBL" id="BCB85959.1"/>
    </source>
</evidence>
<dbReference type="KEGG" id="psuu:Psuf_032720"/>
<keyword evidence="2" id="KW-1133">Transmembrane helix</keyword>
<gene>
    <name evidence="4" type="ORF">Psuf_032720</name>
</gene>
<feature type="region of interest" description="Disordered" evidence="1">
    <location>
        <begin position="135"/>
        <end position="212"/>
    </location>
</feature>
<keyword evidence="5" id="KW-1185">Reference proteome</keyword>
<feature type="signal peptide" evidence="3">
    <location>
        <begin position="1"/>
        <end position="31"/>
    </location>
</feature>
<feature type="chain" id="PRO_5026096822" evidence="3">
    <location>
        <begin position="32"/>
        <end position="265"/>
    </location>
</feature>
<reference evidence="4 5" key="2">
    <citation type="submission" date="2020-03" db="EMBL/GenBank/DDBJ databases">
        <authorList>
            <person name="Ichikawa N."/>
            <person name="Kimura A."/>
            <person name="Kitahashi Y."/>
            <person name="Uohara A."/>
        </authorList>
    </citation>
    <scope>NUCLEOTIDE SEQUENCE [LARGE SCALE GENOMIC DNA]</scope>
    <source>
        <strain evidence="4 5">NBRC 105367</strain>
    </source>
</reference>